<sequence length="619" mass="69572">MKRVKSPTLNMIGTAVMTFIHVLPALLIFEIIYKLVCTLVFRPLLSLIMQQALQISGHDVVFNGDIAGFFTNAAGIIATILLCLLGAFLAFYEFSVIVLMIYYRYIGTPLTLVNASKLALTTFKSLKSFGIIGFILYVLGLLPLVGMGIAPSIRPEGDIPNFISGELYKSTFGSILMVFFYVLMYLLFFCLIFVIPSMVLRRRKFGRACRSSLALLLSMKLRNAVPLIIIFVLWCVLFLFPGVLPTYYAGISDAGPVEILGNFFFAWKSLLQLLLTECLQICLMLLLFSFLVALYLQCRGKVSLNEEAMPTIDRRLRRTQGIASKIYNALKRAVLAISGWIRQRPFYQNHKKPIWAIVCVLLFLGIFGLLYSQPNSYDQVVVGHRGSELGVENTLGAIQGAIDAKADYAEIDILLSKDGVPMVIHDDNLKRLAGENVNVYDMTASQLSRLKLKQNDKTGKISTLDEVIDYSRGKINLLIELKLHGHEKRDIVKAVTQVVEQNHFQKNCEIMSLEYGLVEDLKTHYPEYTVGYCVYGNLGQARLNSLRQLNVDFLIIEESMATNSFIAECNRAYLPVYVWTVDKQQSMESYLKMGAVGIITDKPKLARSVVDQHIKSSIK</sequence>
<keyword evidence="1" id="KW-0812">Transmembrane</keyword>
<dbReference type="InterPro" id="IPR018476">
    <property type="entry name" value="GlyceroP-diester-Pdiesterase_M"/>
</dbReference>
<dbReference type="InterPro" id="IPR030395">
    <property type="entry name" value="GP_PDE_dom"/>
</dbReference>
<dbReference type="CDD" id="cd08579">
    <property type="entry name" value="GDPD_memb_like"/>
    <property type="match status" value="1"/>
</dbReference>
<feature type="transmembrane region" description="Helical" evidence="1">
    <location>
        <begin position="126"/>
        <end position="153"/>
    </location>
</feature>
<dbReference type="SUPFAM" id="SSF51695">
    <property type="entry name" value="PLC-like phosphodiesterases"/>
    <property type="match status" value="1"/>
</dbReference>
<name>A0ABT1RSV5_9FIRM</name>
<feature type="transmembrane region" description="Helical" evidence="1">
    <location>
        <begin position="12"/>
        <end position="33"/>
    </location>
</feature>
<evidence type="ECO:0000256" key="1">
    <source>
        <dbReference type="SAM" id="Phobius"/>
    </source>
</evidence>
<dbReference type="InterPro" id="IPR017946">
    <property type="entry name" value="PLC-like_Pdiesterase_TIM-brl"/>
</dbReference>
<proteinExistence type="predicted"/>
<protein>
    <submittedName>
        <fullName evidence="3">Glycerophosphodiester phosphodiesterase</fullName>
    </submittedName>
</protein>
<feature type="transmembrane region" description="Helical" evidence="1">
    <location>
        <begin position="221"/>
        <end position="240"/>
    </location>
</feature>
<dbReference type="Gene3D" id="3.20.20.190">
    <property type="entry name" value="Phosphatidylinositol (PI) phosphodiesterase"/>
    <property type="match status" value="1"/>
</dbReference>
<feature type="domain" description="GP-PDE" evidence="2">
    <location>
        <begin position="379"/>
        <end position="610"/>
    </location>
</feature>
<keyword evidence="1" id="KW-0472">Membrane</keyword>
<dbReference type="EMBL" id="JANFXK010000023">
    <property type="protein sequence ID" value="MCQ4638262.1"/>
    <property type="molecule type" value="Genomic_DNA"/>
</dbReference>
<dbReference type="Pfam" id="PF10110">
    <property type="entry name" value="GPDPase_memb"/>
    <property type="match status" value="1"/>
</dbReference>
<feature type="transmembrane region" description="Helical" evidence="1">
    <location>
        <begin position="76"/>
        <end position="105"/>
    </location>
</feature>
<dbReference type="PROSITE" id="PS51704">
    <property type="entry name" value="GP_PDE"/>
    <property type="match status" value="1"/>
</dbReference>
<feature type="transmembrane region" description="Helical" evidence="1">
    <location>
        <begin position="270"/>
        <end position="296"/>
    </location>
</feature>
<reference evidence="3 4" key="1">
    <citation type="submission" date="2022-06" db="EMBL/GenBank/DDBJ databases">
        <title>Isolation of gut microbiota from human fecal samples.</title>
        <authorList>
            <person name="Pamer E.G."/>
            <person name="Barat B."/>
            <person name="Waligurski E."/>
            <person name="Medina S."/>
            <person name="Paddock L."/>
            <person name="Mostad J."/>
        </authorList>
    </citation>
    <scope>NUCLEOTIDE SEQUENCE [LARGE SCALE GENOMIC DNA]</scope>
    <source>
        <strain evidence="3 4">SL.3.17</strain>
    </source>
</reference>
<evidence type="ECO:0000259" key="2">
    <source>
        <dbReference type="PROSITE" id="PS51704"/>
    </source>
</evidence>
<dbReference type="PANTHER" id="PTHR46211">
    <property type="entry name" value="GLYCEROPHOSPHORYL DIESTER PHOSPHODIESTERASE"/>
    <property type="match status" value="1"/>
</dbReference>
<dbReference type="RefSeq" id="WP_256133459.1">
    <property type="nucleotide sequence ID" value="NZ_JANFXK010000023.1"/>
</dbReference>
<dbReference type="Pfam" id="PF03009">
    <property type="entry name" value="GDPD"/>
    <property type="match status" value="1"/>
</dbReference>
<evidence type="ECO:0000313" key="4">
    <source>
        <dbReference type="Proteomes" id="UP001524502"/>
    </source>
</evidence>
<gene>
    <name evidence="3" type="ORF">NE619_16125</name>
</gene>
<dbReference type="Proteomes" id="UP001524502">
    <property type="component" value="Unassembled WGS sequence"/>
</dbReference>
<keyword evidence="4" id="KW-1185">Reference proteome</keyword>
<comment type="caution">
    <text evidence="3">The sequence shown here is derived from an EMBL/GenBank/DDBJ whole genome shotgun (WGS) entry which is preliminary data.</text>
</comment>
<feature type="transmembrane region" description="Helical" evidence="1">
    <location>
        <begin position="354"/>
        <end position="371"/>
    </location>
</feature>
<keyword evidence="1" id="KW-1133">Transmembrane helix</keyword>
<evidence type="ECO:0000313" key="3">
    <source>
        <dbReference type="EMBL" id="MCQ4638262.1"/>
    </source>
</evidence>
<organism evidence="3 4">
    <name type="scientific">Anaerovorax odorimutans</name>
    <dbReference type="NCBI Taxonomy" id="109327"/>
    <lineage>
        <taxon>Bacteria</taxon>
        <taxon>Bacillati</taxon>
        <taxon>Bacillota</taxon>
        <taxon>Clostridia</taxon>
        <taxon>Peptostreptococcales</taxon>
        <taxon>Anaerovoracaceae</taxon>
        <taxon>Anaerovorax</taxon>
    </lineage>
</organism>
<dbReference type="PANTHER" id="PTHR46211:SF8">
    <property type="entry name" value="PHOSPHODIESTERASE"/>
    <property type="match status" value="1"/>
</dbReference>
<accession>A0ABT1RSV5</accession>
<feature type="transmembrane region" description="Helical" evidence="1">
    <location>
        <begin position="173"/>
        <end position="200"/>
    </location>
</feature>